<organism evidence="1 2">
    <name type="scientific">Maribrevibacterium harenarium</name>
    <dbReference type="NCBI Taxonomy" id="2589817"/>
    <lineage>
        <taxon>Bacteria</taxon>
        <taxon>Pseudomonadati</taxon>
        <taxon>Pseudomonadota</taxon>
        <taxon>Gammaproteobacteria</taxon>
        <taxon>Oceanospirillales</taxon>
        <taxon>Oceanospirillaceae</taxon>
        <taxon>Maribrevibacterium</taxon>
    </lineage>
</organism>
<dbReference type="EMBL" id="VFRR01000060">
    <property type="protein sequence ID" value="TPE46500.1"/>
    <property type="molecule type" value="Genomic_DNA"/>
</dbReference>
<proteinExistence type="predicted"/>
<name>A0A501WDN1_9GAMM</name>
<dbReference type="OrthoDB" id="5875911at2"/>
<evidence type="ECO:0000313" key="2">
    <source>
        <dbReference type="Proteomes" id="UP000315901"/>
    </source>
</evidence>
<sequence length="259" mass="29525">MRMSLFTHAKRINDRTVDVAFQTHGKLGGVVTVLFDAPQDELEICAELCAMRYLIVERQCFKVEVKKGSSIGLVVSRGSIRKVAKSMTTNKPIAYAYAGFLRTRLMGCHIETAKKLHPHLKDFDRPVQTEPTEEHPYIVERHTITAAPMPHEPVATAVGTLYVTRHAIDQFIERSPNGQAIKHPWNSFLVQIQHPELKEVPLPSKVAQHKLRKYTDAELPLEERLKALPKLYTHTTSNIYIVVVNSVIVTTYFRGQEYW</sequence>
<gene>
    <name evidence="1" type="ORF">FJM67_16150</name>
</gene>
<accession>A0A501WDN1</accession>
<keyword evidence="2" id="KW-1185">Reference proteome</keyword>
<dbReference type="RefSeq" id="WP_140591520.1">
    <property type="nucleotide sequence ID" value="NZ_VFRR01000060.1"/>
</dbReference>
<evidence type="ECO:0000313" key="1">
    <source>
        <dbReference type="EMBL" id="TPE46500.1"/>
    </source>
</evidence>
<dbReference type="Proteomes" id="UP000315901">
    <property type="component" value="Unassembled WGS sequence"/>
</dbReference>
<dbReference type="AlphaFoldDB" id="A0A501WDN1"/>
<comment type="caution">
    <text evidence="1">The sequence shown here is derived from an EMBL/GenBank/DDBJ whole genome shotgun (WGS) entry which is preliminary data.</text>
</comment>
<protein>
    <submittedName>
        <fullName evidence="1">Uncharacterized protein</fullName>
    </submittedName>
</protein>
<reference evidence="1 2" key="1">
    <citation type="submission" date="2019-06" db="EMBL/GenBank/DDBJ databases">
        <title>A novel bacterium of genus Marinomonas, isolated from coastal sand.</title>
        <authorList>
            <person name="Huang H."/>
            <person name="Mo K."/>
            <person name="Hu Y."/>
        </authorList>
    </citation>
    <scope>NUCLEOTIDE SEQUENCE [LARGE SCALE GENOMIC DNA]</scope>
    <source>
        <strain evidence="1 2">HB171799</strain>
    </source>
</reference>